<dbReference type="Gene3D" id="3.40.50.720">
    <property type="entry name" value="NAD(P)-binding Rossmann-like Domain"/>
    <property type="match status" value="1"/>
</dbReference>
<dbReference type="SUPFAM" id="SSF51735">
    <property type="entry name" value="NAD(P)-binding Rossmann-fold domains"/>
    <property type="match status" value="1"/>
</dbReference>
<reference evidence="3 4" key="1">
    <citation type="journal article" date="2016" name="Nat. Commun.">
        <title>Thousands of microbial genomes shed light on interconnected biogeochemical processes in an aquifer system.</title>
        <authorList>
            <person name="Anantharaman K."/>
            <person name="Brown C.T."/>
            <person name="Hug L.A."/>
            <person name="Sharon I."/>
            <person name="Castelle C.J."/>
            <person name="Probst A.J."/>
            <person name="Thomas B.C."/>
            <person name="Singh A."/>
            <person name="Wilkins M.J."/>
            <person name="Karaoz U."/>
            <person name="Brodie E.L."/>
            <person name="Williams K.H."/>
            <person name="Hubbard S.S."/>
            <person name="Banfield J.F."/>
        </authorList>
    </citation>
    <scope>NUCLEOTIDE SEQUENCE [LARGE SCALE GENOMIC DNA]</scope>
</reference>
<proteinExistence type="inferred from homology"/>
<dbReference type="PANTHER" id="PTHR44196:SF1">
    <property type="entry name" value="DEHYDROGENASE_REDUCTASE SDR FAMILY MEMBER 7B"/>
    <property type="match status" value="1"/>
</dbReference>
<gene>
    <name evidence="3" type="ORF">A2934_03545</name>
</gene>
<dbReference type="PRINTS" id="PR00081">
    <property type="entry name" value="GDHRDH"/>
</dbReference>
<dbReference type="AlphaFoldDB" id="A0A1G2L3W6"/>
<dbReference type="Pfam" id="PF00106">
    <property type="entry name" value="adh_short"/>
    <property type="match status" value="1"/>
</dbReference>
<name>A0A1G2L3W6_9BACT</name>
<comment type="similarity">
    <text evidence="1">Belongs to the short-chain dehydrogenases/reductases (SDR) family.</text>
</comment>
<evidence type="ECO:0000256" key="1">
    <source>
        <dbReference type="ARBA" id="ARBA00006484"/>
    </source>
</evidence>
<dbReference type="EMBL" id="MHQO01000032">
    <property type="protein sequence ID" value="OHA06396.1"/>
    <property type="molecule type" value="Genomic_DNA"/>
</dbReference>
<organism evidence="3 4">
    <name type="scientific">Candidatus Sungbacteria bacterium RIFCSPLOWO2_01_FULL_47_10</name>
    <dbReference type="NCBI Taxonomy" id="1802276"/>
    <lineage>
        <taxon>Bacteria</taxon>
        <taxon>Candidatus Sungiibacteriota</taxon>
    </lineage>
</organism>
<dbReference type="InterPro" id="IPR002347">
    <property type="entry name" value="SDR_fam"/>
</dbReference>
<dbReference type="PANTHER" id="PTHR44196">
    <property type="entry name" value="DEHYDROGENASE/REDUCTASE SDR FAMILY MEMBER 7B"/>
    <property type="match status" value="1"/>
</dbReference>
<comment type="caution">
    <text evidence="3">The sequence shown here is derived from an EMBL/GenBank/DDBJ whole genome shotgun (WGS) entry which is preliminary data.</text>
</comment>
<evidence type="ECO:0000313" key="3">
    <source>
        <dbReference type="EMBL" id="OHA06396.1"/>
    </source>
</evidence>
<dbReference type="GO" id="GO:0016020">
    <property type="term" value="C:membrane"/>
    <property type="evidence" value="ECO:0007669"/>
    <property type="project" value="TreeGrafter"/>
</dbReference>
<evidence type="ECO:0000256" key="2">
    <source>
        <dbReference type="ARBA" id="ARBA00023002"/>
    </source>
</evidence>
<accession>A0A1G2L3W6</accession>
<evidence type="ECO:0000313" key="4">
    <source>
        <dbReference type="Proteomes" id="UP000177982"/>
    </source>
</evidence>
<sequence>MNVFITGASSGIGRELAKQLIAAGHTVWGIARREKELKGLSSEIGSDAFLYSVCDTSDTSAVSRVLQEVKKKNFLPDAVVLNAAAFVIDCEPHYDNSVFEQVFKINVFGALSWVEAFIADFAARKAGQFIAVSSTSAFRPDWQRASYPASKAALSMAFRGLKLRYAGDNIFFKIMYFGPIATPMSIHVKRNEEGKMVAKGFYVGKTEGAARALIRLIESKRNVAYYPLFSTALFRILLFFPDSFFAVISKLLKKDR</sequence>
<dbReference type="InterPro" id="IPR036291">
    <property type="entry name" value="NAD(P)-bd_dom_sf"/>
</dbReference>
<keyword evidence="2" id="KW-0560">Oxidoreductase</keyword>
<dbReference type="GO" id="GO:0016491">
    <property type="term" value="F:oxidoreductase activity"/>
    <property type="evidence" value="ECO:0007669"/>
    <property type="project" value="UniProtKB-KW"/>
</dbReference>
<dbReference type="Proteomes" id="UP000177982">
    <property type="component" value="Unassembled WGS sequence"/>
</dbReference>
<protein>
    <recommendedName>
        <fullName evidence="5">Short-chain dehydrogenase</fullName>
    </recommendedName>
</protein>
<evidence type="ECO:0008006" key="5">
    <source>
        <dbReference type="Google" id="ProtNLM"/>
    </source>
</evidence>